<dbReference type="SUPFAM" id="SSF52980">
    <property type="entry name" value="Restriction endonuclease-like"/>
    <property type="match status" value="1"/>
</dbReference>
<organism evidence="4 5">
    <name type="scientific">Lactobacillus colini</name>
    <dbReference type="NCBI Taxonomy" id="1819254"/>
    <lineage>
        <taxon>Bacteria</taxon>
        <taxon>Bacillati</taxon>
        <taxon>Bacillota</taxon>
        <taxon>Bacilli</taxon>
        <taxon>Lactobacillales</taxon>
        <taxon>Lactobacillaceae</taxon>
        <taxon>Lactobacillus</taxon>
    </lineage>
</organism>
<evidence type="ECO:0000313" key="4">
    <source>
        <dbReference type="EMBL" id="MBP2058482.1"/>
    </source>
</evidence>
<dbReference type="InterPro" id="IPR027417">
    <property type="entry name" value="P-loop_NTPase"/>
</dbReference>
<dbReference type="SUPFAM" id="SSF52540">
    <property type="entry name" value="P-loop containing nucleoside triphosphate hydrolases"/>
    <property type="match status" value="1"/>
</dbReference>
<evidence type="ECO:0000259" key="3">
    <source>
        <dbReference type="Pfam" id="PF03008"/>
    </source>
</evidence>
<feature type="domain" description="ATPase" evidence="2">
    <location>
        <begin position="2"/>
        <end position="204"/>
    </location>
</feature>
<dbReference type="InterPro" id="IPR004256">
    <property type="entry name" value="DUF234"/>
</dbReference>
<dbReference type="Proteomes" id="UP001519292">
    <property type="component" value="Unassembled WGS sequence"/>
</dbReference>
<dbReference type="Pfam" id="PF01637">
    <property type="entry name" value="ATPase_2"/>
    <property type="match status" value="1"/>
</dbReference>
<keyword evidence="1" id="KW-0378">Hydrolase</keyword>
<dbReference type="EMBL" id="JAGGLU010000010">
    <property type="protein sequence ID" value="MBP2058482.1"/>
    <property type="molecule type" value="Genomic_DNA"/>
</dbReference>
<comment type="caution">
    <text evidence="4">The sequence shown here is derived from an EMBL/GenBank/DDBJ whole genome shotgun (WGS) entry which is preliminary data.</text>
</comment>
<dbReference type="Gene3D" id="3.40.50.300">
    <property type="entry name" value="P-loop containing nucleotide triphosphate hydrolases"/>
    <property type="match status" value="1"/>
</dbReference>
<dbReference type="RefSeq" id="WP_209687215.1">
    <property type="nucleotide sequence ID" value="NZ_JAGGLU010000010.1"/>
</dbReference>
<dbReference type="PANTHER" id="PTHR34704">
    <property type="entry name" value="ATPASE"/>
    <property type="match status" value="1"/>
</dbReference>
<evidence type="ECO:0000313" key="5">
    <source>
        <dbReference type="Proteomes" id="UP001519292"/>
    </source>
</evidence>
<sequence>MFIGRTEELTKLEGMYQTNTFQFAVIYGRRRIGKTALINRFIQDKDSIYFVGLEENAHDNLVRFSTAIANFEREDSELEGFSYGNFENCFKEITRIARKKKIVLVIDEYPYLAQAAPEISSMLQSYIDHEFKETNLFLILCGSSMSFMENQVLAYKSPLYGRRTGQFKLQPFTLQEAEQYFPNMKKEDAFVLNTITGGIPLYLSYMSEDKTLLQNIQSNILEVNAPLFQETDSLLKQELRDPTNYNSVINAIAAGASRVNDIATKAHLETSAVSAYLKNLIDLGIVEKKVPVTDEAKPRPRKTIYQIKDGLFRFWHTYVSKYMNAILRGASSTVLNIIQKDLNNFMGPEFEKLAQNYLWQHVNDSNIIPDPFIYLGNWWGTDNRNKKQVELDVVGIGVDEYTGYFGECKWKNEPISRSILEKLVDLSTIFPYPKKYYFLFSKSGFTDSCKELAKKLDCQLIDFKQM</sequence>
<protein>
    <submittedName>
        <fullName evidence="4">AAA+ ATPase superfamily predicted ATPase</fullName>
    </submittedName>
</protein>
<name>A0ABS4MFK4_9LACO</name>
<feature type="domain" description="DUF234" evidence="3">
    <location>
        <begin position="315"/>
        <end position="412"/>
    </location>
</feature>
<reference evidence="4 5" key="1">
    <citation type="submission" date="2021-03" db="EMBL/GenBank/DDBJ databases">
        <title>Genomic Encyclopedia of Type Strains, Phase IV (KMG-IV): sequencing the most valuable type-strain genomes for metagenomic binning, comparative biology and taxonomic classification.</title>
        <authorList>
            <person name="Goeker M."/>
        </authorList>
    </citation>
    <scope>NUCLEOTIDE SEQUENCE [LARGE SCALE GENOMIC DNA]</scope>
    <source>
        <strain evidence="4 5">DSM 101872</strain>
    </source>
</reference>
<evidence type="ECO:0000259" key="2">
    <source>
        <dbReference type="Pfam" id="PF01637"/>
    </source>
</evidence>
<dbReference type="InterPro" id="IPR011579">
    <property type="entry name" value="ATPase_dom"/>
</dbReference>
<accession>A0ABS4MFK4</accession>
<dbReference type="PANTHER" id="PTHR34704:SF1">
    <property type="entry name" value="ATPASE"/>
    <property type="match status" value="1"/>
</dbReference>
<proteinExistence type="predicted"/>
<keyword evidence="5" id="KW-1185">Reference proteome</keyword>
<gene>
    <name evidence="4" type="ORF">J2Z60_001667</name>
</gene>
<dbReference type="InterPro" id="IPR036390">
    <property type="entry name" value="WH_DNA-bd_sf"/>
</dbReference>
<dbReference type="Pfam" id="PF03008">
    <property type="entry name" value="DUF234"/>
    <property type="match status" value="1"/>
</dbReference>
<evidence type="ECO:0000256" key="1">
    <source>
        <dbReference type="ARBA" id="ARBA00022801"/>
    </source>
</evidence>
<dbReference type="SUPFAM" id="SSF46785">
    <property type="entry name" value="Winged helix' DNA-binding domain"/>
    <property type="match status" value="1"/>
</dbReference>
<dbReference type="InterPro" id="IPR011335">
    <property type="entry name" value="Restrct_endonuc-II-like"/>
</dbReference>